<sequence length="88" mass="9944">MSDDQTYTELTDKQCDEFRSMPGNFRDMVRAIHRHGYYKGALDCAESMTPLIAQVSDQLGTDECNNCDLAESAIENLKEHLAEVTRQA</sequence>
<dbReference type="AlphaFoldDB" id="A0A8I1JHC4"/>
<comment type="caution">
    <text evidence="1">The sequence shown here is derived from an EMBL/GenBank/DDBJ whole genome shotgun (WGS) entry which is preliminary data.</text>
</comment>
<evidence type="ECO:0000313" key="1">
    <source>
        <dbReference type="EMBL" id="MBI6882531.1"/>
    </source>
</evidence>
<accession>A0A8I1JHC4</accession>
<name>A0A8I1JHC4_PSEPU</name>
<dbReference type="RefSeq" id="WP_198746147.1">
    <property type="nucleotide sequence ID" value="NZ_JAEHTE010000001.1"/>
</dbReference>
<reference evidence="1" key="1">
    <citation type="submission" date="2020-12" db="EMBL/GenBank/DDBJ databases">
        <title>Enhanced detection system for hospital associated transmission using whole genome sequencing surveillance.</title>
        <authorList>
            <person name="Harrison L.H."/>
            <person name="Van Tyne D."/>
            <person name="Marsh J.W."/>
            <person name="Griffith M.P."/>
            <person name="Snyder D.J."/>
            <person name="Cooper V.S."/>
            <person name="Mustapha M."/>
        </authorList>
    </citation>
    <scope>NUCLEOTIDE SEQUENCE</scope>
    <source>
        <strain evidence="1">PSB00042</strain>
    </source>
</reference>
<protein>
    <submittedName>
        <fullName evidence="1">Uncharacterized protein</fullName>
    </submittedName>
</protein>
<evidence type="ECO:0000313" key="2">
    <source>
        <dbReference type="Proteomes" id="UP000637061"/>
    </source>
</evidence>
<organism evidence="1 2">
    <name type="scientific">Pseudomonas putida</name>
    <name type="common">Arthrobacter siderocapsulatus</name>
    <dbReference type="NCBI Taxonomy" id="303"/>
    <lineage>
        <taxon>Bacteria</taxon>
        <taxon>Pseudomonadati</taxon>
        <taxon>Pseudomonadota</taxon>
        <taxon>Gammaproteobacteria</taxon>
        <taxon>Pseudomonadales</taxon>
        <taxon>Pseudomonadaceae</taxon>
        <taxon>Pseudomonas</taxon>
    </lineage>
</organism>
<proteinExistence type="predicted"/>
<gene>
    <name evidence="1" type="ORF">JEU22_01285</name>
</gene>
<dbReference type="EMBL" id="JAEHTE010000001">
    <property type="protein sequence ID" value="MBI6882531.1"/>
    <property type="molecule type" value="Genomic_DNA"/>
</dbReference>
<dbReference type="Proteomes" id="UP000637061">
    <property type="component" value="Unassembled WGS sequence"/>
</dbReference>